<comment type="caution">
    <text evidence="2">The sequence shown here is derived from an EMBL/GenBank/DDBJ whole genome shotgun (WGS) entry which is preliminary data.</text>
</comment>
<protein>
    <submittedName>
        <fullName evidence="2">DUF3072 domain-containing protein</fullName>
    </submittedName>
</protein>
<sequence length="241" mass="26673">MGLGKTIGRALGRGVLSVLHTAWDADGAQQAADKRKPKQAAEKKRTRQQPTSPRPSARPTAERDGRSRIAGDDKPVTDKQVRYIAKLARDAGRPIPDTTGLTAAKASAVIEHLGGRKLEAKAQRRREQVAADRVRVSKQHAGRTRQEAGGGAAVVMDRMQGLRGEIAAEERSGHPDPIRIAHLTAELEDANRQRQDARQACYEDRYRLERRLQGAERGSREYDDVLDQLATVEDQLRVLRD</sequence>
<dbReference type="RefSeq" id="WP_143417556.1">
    <property type="nucleotide sequence ID" value="NZ_VJXR01000010.1"/>
</dbReference>
<dbReference type="AlphaFoldDB" id="A0A552WUE5"/>
<reference evidence="2 3" key="1">
    <citation type="submission" date="2019-07" db="EMBL/GenBank/DDBJ databases">
        <title>Georgenia wutianyii sp. nov. and Georgenia *** sp. nov. isolated from plateau pika (Ochotona curzoniae) in the Qinghai-Tibet plateau of China.</title>
        <authorList>
            <person name="Tian Z."/>
        </authorList>
    </citation>
    <scope>NUCLEOTIDE SEQUENCE [LARGE SCALE GENOMIC DNA]</scope>
    <source>
        <strain evidence="2 3">Z446</strain>
    </source>
</reference>
<organism evidence="2 3">
    <name type="scientific">Georgenia yuyongxinii</name>
    <dbReference type="NCBI Taxonomy" id="2589797"/>
    <lineage>
        <taxon>Bacteria</taxon>
        <taxon>Bacillati</taxon>
        <taxon>Actinomycetota</taxon>
        <taxon>Actinomycetes</taxon>
        <taxon>Micrococcales</taxon>
        <taxon>Bogoriellaceae</taxon>
        <taxon>Georgenia</taxon>
    </lineage>
</organism>
<feature type="region of interest" description="Disordered" evidence="1">
    <location>
        <begin position="25"/>
        <end position="77"/>
    </location>
</feature>
<keyword evidence="3" id="KW-1185">Reference proteome</keyword>
<evidence type="ECO:0000313" key="3">
    <source>
        <dbReference type="Proteomes" id="UP000318693"/>
    </source>
</evidence>
<feature type="region of interest" description="Disordered" evidence="1">
    <location>
        <begin position="129"/>
        <end position="151"/>
    </location>
</feature>
<dbReference type="Proteomes" id="UP000318693">
    <property type="component" value="Unassembled WGS sequence"/>
</dbReference>
<evidence type="ECO:0000256" key="1">
    <source>
        <dbReference type="SAM" id="MobiDB-lite"/>
    </source>
</evidence>
<evidence type="ECO:0000313" key="2">
    <source>
        <dbReference type="EMBL" id="TRW46412.1"/>
    </source>
</evidence>
<accession>A0A552WUE5</accession>
<feature type="compositionally biased region" description="Basic and acidic residues" evidence="1">
    <location>
        <begin position="60"/>
        <end position="77"/>
    </location>
</feature>
<name>A0A552WUE5_9MICO</name>
<dbReference type="EMBL" id="VJXR01000010">
    <property type="protein sequence ID" value="TRW46412.1"/>
    <property type="molecule type" value="Genomic_DNA"/>
</dbReference>
<gene>
    <name evidence="2" type="ORF">FJ693_05655</name>
</gene>
<proteinExistence type="predicted"/>